<feature type="signal peptide" evidence="1">
    <location>
        <begin position="1"/>
        <end position="32"/>
    </location>
</feature>
<keyword evidence="3" id="KW-0378">Hydrolase</keyword>
<dbReference type="PANTHER" id="PTHR30383:SF5">
    <property type="entry name" value="SGNH HYDROLASE-TYPE ESTERASE DOMAIN-CONTAINING PROTEIN"/>
    <property type="match status" value="1"/>
</dbReference>
<dbReference type="Pfam" id="PF13472">
    <property type="entry name" value="Lipase_GDSL_2"/>
    <property type="match status" value="1"/>
</dbReference>
<organism evidence="3 4">
    <name type="scientific">Botrimarina mediterranea</name>
    <dbReference type="NCBI Taxonomy" id="2528022"/>
    <lineage>
        <taxon>Bacteria</taxon>
        <taxon>Pseudomonadati</taxon>
        <taxon>Planctomycetota</taxon>
        <taxon>Planctomycetia</taxon>
        <taxon>Pirellulales</taxon>
        <taxon>Lacipirellulaceae</taxon>
        <taxon>Botrimarina</taxon>
    </lineage>
</organism>
<dbReference type="GO" id="GO:0106435">
    <property type="term" value="F:carboxylesterase activity"/>
    <property type="evidence" value="ECO:0007669"/>
    <property type="project" value="UniProtKB-EC"/>
</dbReference>
<dbReference type="AlphaFoldDB" id="A0A518K293"/>
<evidence type="ECO:0000259" key="2">
    <source>
        <dbReference type="Pfam" id="PF13472"/>
    </source>
</evidence>
<keyword evidence="1" id="KW-0732">Signal</keyword>
<dbReference type="EC" id="3.1.1.1" evidence="3"/>
<dbReference type="InterPro" id="IPR036514">
    <property type="entry name" value="SGNH_hydro_sf"/>
</dbReference>
<sequence precursor="true">MRKVMVCLRSPMRQLTALLLLTGCLTTFGRCAAETPRSTSELIRRLEAGERQNIVVYGTSLTAGGGWVSQLTNQLNADYPGQISWSNGALSGKASNSGLARLPERVLAHNPDAVFIEFATNDAFIAYDEGDIDAGITPSQARANLLAMVEQVRAQNPAAQIVLQTMNPAWDAPNGNGSGSKRPLLEQYFQVYREVASEKGLLLIDNYPVWQTLRANSLDEFSQRVADGVHPDATGYQRYVTPAIRYALGAEMGLTLLVDVETGRTAMINQSEDARELIGYTISSPSGSLLPDWDSLAGQALAGWSEANPTPANLSELNATGSAAIAAGGLHDLGHAWDETMPLDLSFRYQTTDGTNHTGAVVYTTDKPALGRSLGDYNSDGVVNAADYTVWRDTLGKTGFNLVADGDGNLNVDESDLEVWASHYGLTLRPSTNTLEVPEPATALLLCVALARRCSEPYRSTLVGYTIR</sequence>
<evidence type="ECO:0000313" key="3">
    <source>
        <dbReference type="EMBL" id="QDV71934.1"/>
    </source>
</evidence>
<dbReference type="Gene3D" id="3.40.50.1110">
    <property type="entry name" value="SGNH hydrolase"/>
    <property type="match status" value="1"/>
</dbReference>
<keyword evidence="4" id="KW-1185">Reference proteome</keyword>
<dbReference type="Gene3D" id="1.10.1330.10">
    <property type="entry name" value="Dockerin domain"/>
    <property type="match status" value="1"/>
</dbReference>
<dbReference type="KEGG" id="bmei:Spa11_01030"/>
<dbReference type="InterPro" id="IPR036439">
    <property type="entry name" value="Dockerin_dom_sf"/>
</dbReference>
<feature type="domain" description="SGNH hydrolase-type esterase" evidence="2">
    <location>
        <begin position="57"/>
        <end position="238"/>
    </location>
</feature>
<dbReference type="RefSeq" id="WP_145105318.1">
    <property type="nucleotide sequence ID" value="NZ_CP036349.1"/>
</dbReference>
<dbReference type="PROSITE" id="PS51257">
    <property type="entry name" value="PROKAR_LIPOPROTEIN"/>
    <property type="match status" value="1"/>
</dbReference>
<dbReference type="SUPFAM" id="SSF52266">
    <property type="entry name" value="SGNH hydrolase"/>
    <property type="match status" value="1"/>
</dbReference>
<feature type="chain" id="PRO_5021917884" evidence="1">
    <location>
        <begin position="33"/>
        <end position="468"/>
    </location>
</feature>
<dbReference type="GO" id="GO:0000272">
    <property type="term" value="P:polysaccharide catabolic process"/>
    <property type="evidence" value="ECO:0007669"/>
    <property type="project" value="InterPro"/>
</dbReference>
<dbReference type="EMBL" id="CP036349">
    <property type="protein sequence ID" value="QDV71934.1"/>
    <property type="molecule type" value="Genomic_DNA"/>
</dbReference>
<dbReference type="Proteomes" id="UP000316426">
    <property type="component" value="Chromosome"/>
</dbReference>
<proteinExistence type="predicted"/>
<reference evidence="3 4" key="1">
    <citation type="submission" date="2019-02" db="EMBL/GenBank/DDBJ databases">
        <title>Deep-cultivation of Planctomycetes and their phenomic and genomic characterization uncovers novel biology.</title>
        <authorList>
            <person name="Wiegand S."/>
            <person name="Jogler M."/>
            <person name="Boedeker C."/>
            <person name="Pinto D."/>
            <person name="Vollmers J."/>
            <person name="Rivas-Marin E."/>
            <person name="Kohn T."/>
            <person name="Peeters S.H."/>
            <person name="Heuer A."/>
            <person name="Rast P."/>
            <person name="Oberbeckmann S."/>
            <person name="Bunk B."/>
            <person name="Jeske O."/>
            <person name="Meyerdierks A."/>
            <person name="Storesund J.E."/>
            <person name="Kallscheuer N."/>
            <person name="Luecker S."/>
            <person name="Lage O.M."/>
            <person name="Pohl T."/>
            <person name="Merkel B.J."/>
            <person name="Hornburger P."/>
            <person name="Mueller R.-W."/>
            <person name="Bruemmer F."/>
            <person name="Labrenz M."/>
            <person name="Spormann A.M."/>
            <person name="Op den Camp H."/>
            <person name="Overmann J."/>
            <person name="Amann R."/>
            <person name="Jetten M.S.M."/>
            <person name="Mascher T."/>
            <person name="Medema M.H."/>
            <person name="Devos D.P."/>
            <person name="Kaster A.-K."/>
            <person name="Ovreas L."/>
            <person name="Rohde M."/>
            <person name="Galperin M.Y."/>
            <person name="Jogler C."/>
        </authorList>
    </citation>
    <scope>NUCLEOTIDE SEQUENCE [LARGE SCALE GENOMIC DNA]</scope>
    <source>
        <strain evidence="3 4">Spa11</strain>
    </source>
</reference>
<dbReference type="PANTHER" id="PTHR30383">
    <property type="entry name" value="THIOESTERASE 1/PROTEASE 1/LYSOPHOSPHOLIPASE L1"/>
    <property type="match status" value="1"/>
</dbReference>
<name>A0A518K293_9BACT</name>
<dbReference type="InterPro" id="IPR013830">
    <property type="entry name" value="SGNH_hydro"/>
</dbReference>
<evidence type="ECO:0000313" key="4">
    <source>
        <dbReference type="Proteomes" id="UP000316426"/>
    </source>
</evidence>
<dbReference type="InterPro" id="IPR051532">
    <property type="entry name" value="Ester_Hydrolysis_Enzymes"/>
</dbReference>
<gene>
    <name evidence="3" type="primary">tesA</name>
    <name evidence="3" type="ORF">Spa11_01030</name>
</gene>
<protein>
    <submittedName>
        <fullName evidence="3">Esterase TesA</fullName>
        <ecNumber evidence="3">3.1.1.1</ecNumber>
    </submittedName>
</protein>
<evidence type="ECO:0000256" key="1">
    <source>
        <dbReference type="SAM" id="SignalP"/>
    </source>
</evidence>
<dbReference type="GO" id="GO:0004622">
    <property type="term" value="F:phosphatidylcholine lysophospholipase activity"/>
    <property type="evidence" value="ECO:0007669"/>
    <property type="project" value="TreeGrafter"/>
</dbReference>
<accession>A0A518K293</accession>